<dbReference type="InterPro" id="IPR058060">
    <property type="entry name" value="HYC_CC_PP"/>
</dbReference>
<proteinExistence type="predicted"/>
<dbReference type="InterPro" id="IPR058512">
    <property type="entry name" value="DUF8199"/>
</dbReference>
<name>A0A285X7E9_9FLAO</name>
<keyword evidence="1" id="KW-0812">Transmembrane</keyword>
<dbReference type="Proteomes" id="UP000219193">
    <property type="component" value="Unassembled WGS sequence"/>
</dbReference>
<evidence type="ECO:0000256" key="1">
    <source>
        <dbReference type="SAM" id="Phobius"/>
    </source>
</evidence>
<dbReference type="AlphaFoldDB" id="A0A285X7E9"/>
<dbReference type="NCBIfam" id="NF047658">
    <property type="entry name" value="HYC_CC_PP"/>
    <property type="match status" value="1"/>
</dbReference>
<keyword evidence="3" id="KW-1185">Reference proteome</keyword>
<reference evidence="3" key="1">
    <citation type="submission" date="2017-09" db="EMBL/GenBank/DDBJ databases">
        <authorList>
            <person name="Varghese N."/>
            <person name="Submissions S."/>
        </authorList>
    </citation>
    <scope>NUCLEOTIDE SEQUENCE [LARGE SCALE GENOMIC DNA]</scope>
    <source>
        <strain evidence="3">CGMCC 1.12641</strain>
    </source>
</reference>
<keyword evidence="1" id="KW-1133">Transmembrane helix</keyword>
<sequence>MLYLEFMKKGALHTFSVLMAILVLFSTISFTVEKHFCGKSLVGHAVFSSVEKCKSETHSCGVEGMMSGHMKMGKDSCCSDKTEKITGQDELNLYSISYNLVSPTFIIPKTFMLVDLLPEVSPEAINYPPYQPPQLVYDFQVMCQVFII</sequence>
<gene>
    <name evidence="2" type="ORF">SAMN06296241_2500</name>
</gene>
<protein>
    <submittedName>
        <fullName evidence="2">Uncharacterized protein</fullName>
    </submittedName>
</protein>
<dbReference type="Pfam" id="PF26622">
    <property type="entry name" value="DUF8199"/>
    <property type="match status" value="1"/>
</dbReference>
<feature type="transmembrane region" description="Helical" evidence="1">
    <location>
        <begin position="12"/>
        <end position="32"/>
    </location>
</feature>
<accession>A0A285X7E9</accession>
<dbReference type="EMBL" id="OCMF01000003">
    <property type="protein sequence ID" value="SOC80936.1"/>
    <property type="molecule type" value="Genomic_DNA"/>
</dbReference>
<organism evidence="2 3">
    <name type="scientific">Salinimicrobium sediminis</name>
    <dbReference type="NCBI Taxonomy" id="1343891"/>
    <lineage>
        <taxon>Bacteria</taxon>
        <taxon>Pseudomonadati</taxon>
        <taxon>Bacteroidota</taxon>
        <taxon>Flavobacteriia</taxon>
        <taxon>Flavobacteriales</taxon>
        <taxon>Flavobacteriaceae</taxon>
        <taxon>Salinimicrobium</taxon>
    </lineage>
</organism>
<evidence type="ECO:0000313" key="3">
    <source>
        <dbReference type="Proteomes" id="UP000219193"/>
    </source>
</evidence>
<keyword evidence="1" id="KW-0472">Membrane</keyword>
<evidence type="ECO:0000313" key="2">
    <source>
        <dbReference type="EMBL" id="SOC80936.1"/>
    </source>
</evidence>